<dbReference type="Pfam" id="PF12838">
    <property type="entry name" value="Fer4_7"/>
    <property type="match status" value="1"/>
</dbReference>
<organism evidence="5 6">
    <name type="scientific">Qingrenia yutianensis</name>
    <dbReference type="NCBI Taxonomy" id="2763676"/>
    <lineage>
        <taxon>Bacteria</taxon>
        <taxon>Bacillati</taxon>
        <taxon>Bacillota</taxon>
        <taxon>Clostridia</taxon>
        <taxon>Eubacteriales</taxon>
        <taxon>Oscillospiraceae</taxon>
        <taxon>Qingrenia</taxon>
    </lineage>
</organism>
<dbReference type="PANTHER" id="PTHR43193">
    <property type="match status" value="1"/>
</dbReference>
<sequence>MNEKSIVNNHNQRKKKIPNLYTKKSDCCGCSACYAICPVQAIHMEFDGEGFLYPLIDEHKCIGCYQCLKVCAYKKDKKAKFKRGLDE</sequence>
<dbReference type="Gene3D" id="3.30.70.20">
    <property type="match status" value="2"/>
</dbReference>
<evidence type="ECO:0000313" key="6">
    <source>
        <dbReference type="Proteomes" id="UP000647416"/>
    </source>
</evidence>
<evidence type="ECO:0000259" key="4">
    <source>
        <dbReference type="PROSITE" id="PS51379"/>
    </source>
</evidence>
<accession>A0A926FAQ9</accession>
<dbReference type="EMBL" id="JACRTE010000033">
    <property type="protein sequence ID" value="MBC8597458.1"/>
    <property type="molecule type" value="Genomic_DNA"/>
</dbReference>
<dbReference type="PROSITE" id="PS00198">
    <property type="entry name" value="4FE4S_FER_1"/>
    <property type="match status" value="1"/>
</dbReference>
<dbReference type="InterPro" id="IPR052977">
    <property type="entry name" value="Polyferredoxin-like_ET"/>
</dbReference>
<evidence type="ECO:0000256" key="3">
    <source>
        <dbReference type="ARBA" id="ARBA00023014"/>
    </source>
</evidence>
<keyword evidence="6" id="KW-1185">Reference proteome</keyword>
<protein>
    <submittedName>
        <fullName evidence="5">4Fe-4S binding protein</fullName>
    </submittedName>
</protein>
<keyword evidence="1" id="KW-0479">Metal-binding</keyword>
<dbReference type="RefSeq" id="WP_262432731.1">
    <property type="nucleotide sequence ID" value="NZ_JACRTE010000033.1"/>
</dbReference>
<dbReference type="PANTHER" id="PTHR43193:SF2">
    <property type="entry name" value="POLYFERREDOXIN PROTEIN FWDF"/>
    <property type="match status" value="1"/>
</dbReference>
<evidence type="ECO:0000313" key="5">
    <source>
        <dbReference type="EMBL" id="MBC8597458.1"/>
    </source>
</evidence>
<dbReference type="GO" id="GO:0051536">
    <property type="term" value="F:iron-sulfur cluster binding"/>
    <property type="evidence" value="ECO:0007669"/>
    <property type="project" value="UniProtKB-KW"/>
</dbReference>
<proteinExistence type="predicted"/>
<dbReference type="GO" id="GO:0046872">
    <property type="term" value="F:metal ion binding"/>
    <property type="evidence" value="ECO:0007669"/>
    <property type="project" value="UniProtKB-KW"/>
</dbReference>
<dbReference type="PROSITE" id="PS51379">
    <property type="entry name" value="4FE4S_FER_2"/>
    <property type="match status" value="2"/>
</dbReference>
<evidence type="ECO:0000256" key="1">
    <source>
        <dbReference type="ARBA" id="ARBA00022723"/>
    </source>
</evidence>
<feature type="domain" description="4Fe-4S ferredoxin-type" evidence="4">
    <location>
        <begin position="52"/>
        <end position="81"/>
    </location>
</feature>
<name>A0A926FAQ9_9FIRM</name>
<comment type="caution">
    <text evidence="5">The sequence shown here is derived from an EMBL/GenBank/DDBJ whole genome shotgun (WGS) entry which is preliminary data.</text>
</comment>
<dbReference type="Proteomes" id="UP000647416">
    <property type="component" value="Unassembled WGS sequence"/>
</dbReference>
<gene>
    <name evidence="5" type="ORF">H8706_11375</name>
</gene>
<reference evidence="5" key="1">
    <citation type="submission" date="2020-08" db="EMBL/GenBank/DDBJ databases">
        <title>Genome public.</title>
        <authorList>
            <person name="Liu C."/>
            <person name="Sun Q."/>
        </authorList>
    </citation>
    <scope>NUCLEOTIDE SEQUENCE</scope>
    <source>
        <strain evidence="5">NSJ-50</strain>
    </source>
</reference>
<dbReference type="InterPro" id="IPR017896">
    <property type="entry name" value="4Fe4S_Fe-S-bd"/>
</dbReference>
<feature type="domain" description="4Fe-4S ferredoxin-type" evidence="4">
    <location>
        <begin position="18"/>
        <end position="47"/>
    </location>
</feature>
<keyword evidence="3" id="KW-0411">Iron-sulfur</keyword>
<keyword evidence="2" id="KW-0408">Iron</keyword>
<dbReference type="SUPFAM" id="SSF54862">
    <property type="entry name" value="4Fe-4S ferredoxins"/>
    <property type="match status" value="1"/>
</dbReference>
<evidence type="ECO:0000256" key="2">
    <source>
        <dbReference type="ARBA" id="ARBA00023004"/>
    </source>
</evidence>
<dbReference type="InterPro" id="IPR017900">
    <property type="entry name" value="4Fe4S_Fe_S_CS"/>
</dbReference>
<dbReference type="AlphaFoldDB" id="A0A926FAQ9"/>